<evidence type="ECO:0000313" key="3">
    <source>
        <dbReference type="Proteomes" id="UP000266723"/>
    </source>
</evidence>
<name>A0ABQ7BR73_BRACR</name>
<feature type="compositionally biased region" description="Polar residues" evidence="1">
    <location>
        <begin position="40"/>
        <end position="49"/>
    </location>
</feature>
<comment type="caution">
    <text evidence="2">The sequence shown here is derived from an EMBL/GenBank/DDBJ whole genome shotgun (WGS) entry which is preliminary data.</text>
</comment>
<evidence type="ECO:0000313" key="2">
    <source>
        <dbReference type="EMBL" id="KAF3542379.1"/>
    </source>
</evidence>
<protein>
    <submittedName>
        <fullName evidence="2">Uncharacterized protein</fullName>
    </submittedName>
</protein>
<keyword evidence="3" id="KW-1185">Reference proteome</keyword>
<feature type="compositionally biased region" description="Polar residues" evidence="1">
    <location>
        <begin position="75"/>
        <end position="92"/>
    </location>
</feature>
<feature type="region of interest" description="Disordered" evidence="1">
    <location>
        <begin position="1"/>
        <end position="92"/>
    </location>
</feature>
<accession>A0ABQ7BR73</accession>
<proteinExistence type="predicted"/>
<dbReference type="Proteomes" id="UP000266723">
    <property type="component" value="Unassembled WGS sequence"/>
</dbReference>
<organism evidence="2 3">
    <name type="scientific">Brassica cretica</name>
    <name type="common">Mustard</name>
    <dbReference type="NCBI Taxonomy" id="69181"/>
    <lineage>
        <taxon>Eukaryota</taxon>
        <taxon>Viridiplantae</taxon>
        <taxon>Streptophyta</taxon>
        <taxon>Embryophyta</taxon>
        <taxon>Tracheophyta</taxon>
        <taxon>Spermatophyta</taxon>
        <taxon>Magnoliopsida</taxon>
        <taxon>eudicotyledons</taxon>
        <taxon>Gunneridae</taxon>
        <taxon>Pentapetalae</taxon>
        <taxon>rosids</taxon>
        <taxon>malvids</taxon>
        <taxon>Brassicales</taxon>
        <taxon>Brassicaceae</taxon>
        <taxon>Brassiceae</taxon>
        <taxon>Brassica</taxon>
    </lineage>
</organism>
<evidence type="ECO:0000256" key="1">
    <source>
        <dbReference type="SAM" id="MobiDB-lite"/>
    </source>
</evidence>
<sequence>MNRIVPPHVSQSASRISERGPSSKKQERSLLRGAIGHASLSASRTSPQEGTGDEKGTVKGRRGLGRPPTSEDGNESSSGFIFLNQESALELG</sequence>
<reference evidence="2 3" key="1">
    <citation type="journal article" date="2020" name="BMC Genomics">
        <title>Intraspecific diversification of the crop wild relative Brassica cretica Lam. using demographic model selection.</title>
        <authorList>
            <person name="Kioukis A."/>
            <person name="Michalopoulou V.A."/>
            <person name="Briers L."/>
            <person name="Pirintsos S."/>
            <person name="Studholme D.J."/>
            <person name="Pavlidis P."/>
            <person name="Sarris P.F."/>
        </authorList>
    </citation>
    <scope>NUCLEOTIDE SEQUENCE [LARGE SCALE GENOMIC DNA]</scope>
    <source>
        <strain evidence="3">cv. PFS-1207/04</strain>
    </source>
</reference>
<gene>
    <name evidence="2" type="ORF">DY000_02008275</name>
</gene>
<dbReference type="EMBL" id="QGKV02000832">
    <property type="protein sequence ID" value="KAF3542379.1"/>
    <property type="molecule type" value="Genomic_DNA"/>
</dbReference>